<dbReference type="GO" id="GO:0003676">
    <property type="term" value="F:nucleic acid binding"/>
    <property type="evidence" value="ECO:0007669"/>
    <property type="project" value="InterPro"/>
</dbReference>
<dbReference type="GO" id="GO:0004523">
    <property type="term" value="F:RNA-DNA hybrid ribonuclease activity"/>
    <property type="evidence" value="ECO:0007669"/>
    <property type="project" value="InterPro"/>
</dbReference>
<dbReference type="InterPro" id="IPR044730">
    <property type="entry name" value="RNase_H-like_dom_plant"/>
</dbReference>
<dbReference type="InterPro" id="IPR036397">
    <property type="entry name" value="RNaseH_sf"/>
</dbReference>
<protein>
    <recommendedName>
        <fullName evidence="1">RNase H type-1 domain-containing protein</fullName>
    </recommendedName>
</protein>
<dbReference type="Proteomes" id="UP000593577">
    <property type="component" value="Unassembled WGS sequence"/>
</dbReference>
<evidence type="ECO:0000313" key="3">
    <source>
        <dbReference type="Proteomes" id="UP000593577"/>
    </source>
</evidence>
<feature type="domain" description="RNase H type-1" evidence="1">
    <location>
        <begin position="1"/>
        <end position="80"/>
    </location>
</feature>
<dbReference type="Pfam" id="PF13456">
    <property type="entry name" value="RVT_3"/>
    <property type="match status" value="1"/>
</dbReference>
<dbReference type="PANTHER" id="PTHR47723">
    <property type="entry name" value="OS05G0353850 PROTEIN"/>
    <property type="match status" value="1"/>
</dbReference>
<evidence type="ECO:0000313" key="2">
    <source>
        <dbReference type="EMBL" id="MBA0675309.1"/>
    </source>
</evidence>
<dbReference type="AlphaFoldDB" id="A0A7J8WL23"/>
<proteinExistence type="predicted"/>
<dbReference type="EMBL" id="JABFAA010000001">
    <property type="protein sequence ID" value="MBA0675309.1"/>
    <property type="molecule type" value="Genomic_DNA"/>
</dbReference>
<reference evidence="2 3" key="1">
    <citation type="journal article" date="2019" name="Genome Biol. Evol.">
        <title>Insights into the evolution of the New World diploid cottons (Gossypium, subgenus Houzingenia) based on genome sequencing.</title>
        <authorList>
            <person name="Grover C.E."/>
            <person name="Arick M.A. 2nd"/>
            <person name="Thrash A."/>
            <person name="Conover J.L."/>
            <person name="Sanders W.S."/>
            <person name="Peterson D.G."/>
            <person name="Frelichowski J.E."/>
            <person name="Scheffler J.A."/>
            <person name="Scheffler B.E."/>
            <person name="Wendel J.F."/>
        </authorList>
    </citation>
    <scope>NUCLEOTIDE SEQUENCE [LARGE SCALE GENOMIC DNA]</scope>
    <source>
        <strain evidence="2">185</strain>
        <tissue evidence="2">Leaf</tissue>
    </source>
</reference>
<dbReference type="CDD" id="cd06222">
    <property type="entry name" value="RNase_H_like"/>
    <property type="match status" value="1"/>
</dbReference>
<sequence length="93" mass="10878">AEFLEILDSLVLLQRWGFDIVLIQTDNLEVVKIIQESQLASANSVLVRRILQLLKLVGYWRIRHVSREENRVVDSLAKMASDKKEDIWVFKEV</sequence>
<accession>A0A7J8WL23</accession>
<dbReference type="InterPro" id="IPR012337">
    <property type="entry name" value="RNaseH-like_sf"/>
</dbReference>
<organism evidence="2 3">
    <name type="scientific">Gossypium aridum</name>
    <name type="common">American cotton</name>
    <name type="synonym">Erioxylum aridum</name>
    <dbReference type="NCBI Taxonomy" id="34290"/>
    <lineage>
        <taxon>Eukaryota</taxon>
        <taxon>Viridiplantae</taxon>
        <taxon>Streptophyta</taxon>
        <taxon>Embryophyta</taxon>
        <taxon>Tracheophyta</taxon>
        <taxon>Spermatophyta</taxon>
        <taxon>Magnoliopsida</taxon>
        <taxon>eudicotyledons</taxon>
        <taxon>Gunneridae</taxon>
        <taxon>Pentapetalae</taxon>
        <taxon>rosids</taxon>
        <taxon>malvids</taxon>
        <taxon>Malvales</taxon>
        <taxon>Malvaceae</taxon>
        <taxon>Malvoideae</taxon>
        <taxon>Gossypium</taxon>
    </lineage>
</organism>
<dbReference type="InterPro" id="IPR002156">
    <property type="entry name" value="RNaseH_domain"/>
</dbReference>
<dbReference type="SUPFAM" id="SSF53098">
    <property type="entry name" value="Ribonuclease H-like"/>
    <property type="match status" value="1"/>
</dbReference>
<comment type="caution">
    <text evidence="2">The sequence shown here is derived from an EMBL/GenBank/DDBJ whole genome shotgun (WGS) entry which is preliminary data.</text>
</comment>
<gene>
    <name evidence="2" type="ORF">Goari_016862</name>
</gene>
<name>A0A7J8WL23_GOSAI</name>
<keyword evidence="3" id="KW-1185">Reference proteome</keyword>
<feature type="non-terminal residue" evidence="2">
    <location>
        <position position="1"/>
    </location>
</feature>
<dbReference type="Gene3D" id="3.30.420.10">
    <property type="entry name" value="Ribonuclease H-like superfamily/Ribonuclease H"/>
    <property type="match status" value="1"/>
</dbReference>
<dbReference type="InterPro" id="IPR053151">
    <property type="entry name" value="RNase_H-like"/>
</dbReference>
<dbReference type="PANTHER" id="PTHR47723:SF24">
    <property type="entry name" value="RNASE H TYPE-1 DOMAIN-CONTAINING PROTEIN"/>
    <property type="match status" value="1"/>
</dbReference>
<evidence type="ECO:0000259" key="1">
    <source>
        <dbReference type="Pfam" id="PF13456"/>
    </source>
</evidence>